<dbReference type="AlphaFoldDB" id="A0AAN6R041"/>
<keyword evidence="3" id="KW-1185">Reference proteome</keyword>
<feature type="region of interest" description="Disordered" evidence="1">
    <location>
        <begin position="1"/>
        <end position="22"/>
    </location>
</feature>
<accession>A0AAN6R041</accession>
<name>A0AAN6R041_9PEZI</name>
<sequence length="138" mass="15393">MAAAPRHLGANISAKTGKAKQSDNKCSMKGALALHAKDRLQRTLMNCIFGAEGLDEEDPFMDCLRMPSVTGQLHVPMPKVKDVEVQDWFKGEVWRLLGWEILGKEGHWPSRFLVLEQQRLESVTPVERQLAAAAACPR</sequence>
<gene>
    <name evidence="2" type="ORF">LTR91_002966</name>
</gene>
<evidence type="ECO:0000313" key="3">
    <source>
        <dbReference type="Proteomes" id="UP001175353"/>
    </source>
</evidence>
<comment type="caution">
    <text evidence="2">The sequence shown here is derived from an EMBL/GenBank/DDBJ whole genome shotgun (WGS) entry which is preliminary data.</text>
</comment>
<organism evidence="2 3">
    <name type="scientific">Friedmanniomyces endolithicus</name>
    <dbReference type="NCBI Taxonomy" id="329885"/>
    <lineage>
        <taxon>Eukaryota</taxon>
        <taxon>Fungi</taxon>
        <taxon>Dikarya</taxon>
        <taxon>Ascomycota</taxon>
        <taxon>Pezizomycotina</taxon>
        <taxon>Dothideomycetes</taxon>
        <taxon>Dothideomycetidae</taxon>
        <taxon>Mycosphaerellales</taxon>
        <taxon>Teratosphaeriaceae</taxon>
        <taxon>Friedmanniomyces</taxon>
    </lineage>
</organism>
<evidence type="ECO:0000313" key="2">
    <source>
        <dbReference type="EMBL" id="KAK1009316.1"/>
    </source>
</evidence>
<reference evidence="2" key="1">
    <citation type="submission" date="2023-06" db="EMBL/GenBank/DDBJ databases">
        <title>Black Yeasts Isolated from many extreme environments.</title>
        <authorList>
            <person name="Coleine C."/>
            <person name="Stajich J.E."/>
            <person name="Selbmann L."/>
        </authorList>
    </citation>
    <scope>NUCLEOTIDE SEQUENCE</scope>
    <source>
        <strain evidence="2">CCFEE 5200</strain>
    </source>
</reference>
<protein>
    <submittedName>
        <fullName evidence="2">Uncharacterized protein</fullName>
    </submittedName>
</protein>
<evidence type="ECO:0000256" key="1">
    <source>
        <dbReference type="SAM" id="MobiDB-lite"/>
    </source>
</evidence>
<dbReference type="Proteomes" id="UP001175353">
    <property type="component" value="Unassembled WGS sequence"/>
</dbReference>
<dbReference type="EMBL" id="JAUJLE010000014">
    <property type="protein sequence ID" value="KAK1009316.1"/>
    <property type="molecule type" value="Genomic_DNA"/>
</dbReference>
<proteinExistence type="predicted"/>